<dbReference type="EMBL" id="AQPH01000009">
    <property type="protein sequence ID" value="EPY02793.1"/>
    <property type="molecule type" value="Genomic_DNA"/>
</dbReference>
<comment type="subcellular location">
    <subcellularLocation>
        <location evidence="1">Cell outer membrane</location>
    </subcellularLocation>
</comment>
<sequence length="556" mass="60479">MVLVFAAVVPLHAQETVSEPLLPLPVPRGEVESGESGPVRARGGLELPPSLAERNAPVAAPAKTTPDAAPPAPATEAQAGAKPVPPEPEGLDRGVVRANLLKKLGGGEVLILEPDPNNPPTVPEPLNMGEAVAFALKNNFEIKAARAKTQGTHWEFFGSIGQYLPRLEFERQTGTERSSPGAYHVPVSTTDSSKNPLVDVSTHHTWTRSYSVKQPLVDMGIVADILNRDQVHDATSADETATRERVALDTITCYLRLVRSRLTISFASNYKANLDRLGERMKLRVSGGGSSGVELDRINARATSARSAMIEAGAEYQAALVEFRRLTNVTPIKLSLPARLMPDVPETVDEVLLRALRMNPEYQAAQLKADAALTATWKQMTAFLPKLSMQLTDTRTFNAGGVSQELPVNVKPSEVYPYVNDRRMMLVFNWTLNGGADIGQSLANAAYARQASYQATDTRLRLEESVRTSFSALNAANGLVESTNRALDANAKVATAFDEQFLNGSRQLLDLLDAYERLYQSQNELSRLLISEATASYLVRRQMGELVEAIVVRTGE</sequence>
<accession>S9SFE8</accession>
<dbReference type="Proteomes" id="UP000015350">
    <property type="component" value="Unassembled WGS sequence"/>
</dbReference>
<dbReference type="PANTHER" id="PTHR30026:SF22">
    <property type="entry name" value="OUTER MEMBRANE EFFLUX PROTEIN"/>
    <property type="match status" value="1"/>
</dbReference>
<reference evidence="7 8" key="1">
    <citation type="submission" date="2013-04" db="EMBL/GenBank/DDBJ databases">
        <authorList>
            <person name="Kuznetsov B."/>
            <person name="Ivanovsky R."/>
        </authorList>
    </citation>
    <scope>NUCLEOTIDE SEQUENCE [LARGE SCALE GENOMIC DNA]</scope>
    <source>
        <strain evidence="7 8">MGU-K5</strain>
    </source>
</reference>
<protein>
    <submittedName>
        <fullName evidence="7">Outer membrane protein</fullName>
    </submittedName>
</protein>
<evidence type="ECO:0000313" key="8">
    <source>
        <dbReference type="Proteomes" id="UP000015350"/>
    </source>
</evidence>
<dbReference type="PANTHER" id="PTHR30026">
    <property type="entry name" value="OUTER MEMBRANE PROTEIN TOLC"/>
    <property type="match status" value="1"/>
</dbReference>
<evidence type="ECO:0000256" key="1">
    <source>
        <dbReference type="ARBA" id="ARBA00004442"/>
    </source>
</evidence>
<evidence type="ECO:0000256" key="2">
    <source>
        <dbReference type="ARBA" id="ARBA00022452"/>
    </source>
</evidence>
<dbReference type="GO" id="GO:0009279">
    <property type="term" value="C:cell outer membrane"/>
    <property type="evidence" value="ECO:0007669"/>
    <property type="project" value="UniProtKB-SubCell"/>
</dbReference>
<evidence type="ECO:0000256" key="6">
    <source>
        <dbReference type="SAM" id="MobiDB-lite"/>
    </source>
</evidence>
<dbReference type="GO" id="GO:1990281">
    <property type="term" value="C:efflux pump complex"/>
    <property type="evidence" value="ECO:0007669"/>
    <property type="project" value="TreeGrafter"/>
</dbReference>
<dbReference type="InterPro" id="IPR051906">
    <property type="entry name" value="TolC-like"/>
</dbReference>
<keyword evidence="5" id="KW-0998">Cell outer membrane</keyword>
<evidence type="ECO:0000256" key="3">
    <source>
        <dbReference type="ARBA" id="ARBA00022692"/>
    </source>
</evidence>
<dbReference type="STRING" id="1316936.K678_04296"/>
<name>S9SFE8_MAGFU</name>
<feature type="region of interest" description="Disordered" evidence="6">
    <location>
        <begin position="22"/>
        <end position="92"/>
    </location>
</feature>
<organism evidence="7 8">
    <name type="scientific">Magnetospirillum fulvum MGU-K5</name>
    <dbReference type="NCBI Taxonomy" id="1316936"/>
    <lineage>
        <taxon>Bacteria</taxon>
        <taxon>Pseudomonadati</taxon>
        <taxon>Pseudomonadota</taxon>
        <taxon>Alphaproteobacteria</taxon>
        <taxon>Rhodospirillales</taxon>
        <taxon>Rhodospirillaceae</taxon>
        <taxon>Magnetospirillum</taxon>
    </lineage>
</organism>
<evidence type="ECO:0000256" key="4">
    <source>
        <dbReference type="ARBA" id="ARBA00023136"/>
    </source>
</evidence>
<keyword evidence="4" id="KW-0472">Membrane</keyword>
<dbReference type="eggNOG" id="COG1538">
    <property type="taxonomic scope" value="Bacteria"/>
</dbReference>
<dbReference type="GO" id="GO:0015288">
    <property type="term" value="F:porin activity"/>
    <property type="evidence" value="ECO:0007669"/>
    <property type="project" value="TreeGrafter"/>
</dbReference>
<dbReference type="SUPFAM" id="SSF56954">
    <property type="entry name" value="Outer membrane efflux proteins (OEP)"/>
    <property type="match status" value="1"/>
</dbReference>
<dbReference type="AlphaFoldDB" id="S9SFE8"/>
<keyword evidence="3" id="KW-0812">Transmembrane</keyword>
<dbReference type="Gene3D" id="1.20.1600.10">
    <property type="entry name" value="Outer membrane efflux proteins (OEP)"/>
    <property type="match status" value="1"/>
</dbReference>
<feature type="compositionally biased region" description="Low complexity" evidence="6">
    <location>
        <begin position="56"/>
        <end position="67"/>
    </location>
</feature>
<evidence type="ECO:0000256" key="5">
    <source>
        <dbReference type="ARBA" id="ARBA00023237"/>
    </source>
</evidence>
<gene>
    <name evidence="7" type="ORF">K678_04296</name>
</gene>
<feature type="region of interest" description="Disordered" evidence="6">
    <location>
        <begin position="175"/>
        <end position="196"/>
    </location>
</feature>
<dbReference type="GO" id="GO:0015562">
    <property type="term" value="F:efflux transmembrane transporter activity"/>
    <property type="evidence" value="ECO:0007669"/>
    <property type="project" value="InterPro"/>
</dbReference>
<evidence type="ECO:0000313" key="7">
    <source>
        <dbReference type="EMBL" id="EPY02793.1"/>
    </source>
</evidence>
<proteinExistence type="predicted"/>
<keyword evidence="2" id="KW-1134">Transmembrane beta strand</keyword>
<comment type="caution">
    <text evidence="7">The sequence shown here is derived from an EMBL/GenBank/DDBJ whole genome shotgun (WGS) entry which is preliminary data.</text>
</comment>